<proteinExistence type="predicted"/>
<name>A0A511N7B2_DEIC1</name>
<dbReference type="RefSeq" id="WP_146888029.1">
    <property type="nucleotide sequence ID" value="NZ_BJXB01000023.1"/>
</dbReference>
<sequence length="320" mass="36000">MSKAWTIHPNPILAQAEALMYGLGAGWLYRVHQDLHQGLQLPKLPADQVQATYPLSPLVKALDPQQEYSRAARLYRELLAGRDTVTPELYGDLVDAVTSKWAAEGRLKDNIQKRAAATYMLGVLESGRVSTAPASGLLDRPEDFLEGQEVRPIRFAQAKAGEYITSLSQRTRTQVKQVLYQHELSHGSPLELAQRLNDQFRVLNRDWRRIALTETSNNRAQGFLGSIPAGEQVEFSAALDCCDRCQAYHKTVWTVVSPEATDRDPDRHVWVGKTWQDGGAAISMHPHCRCRWMPVLRVRGDMRQDIEKRALDLLAAARNP</sequence>
<dbReference type="EMBL" id="BJXB01000023">
    <property type="protein sequence ID" value="GEM48720.1"/>
    <property type="molecule type" value="Genomic_DNA"/>
</dbReference>
<dbReference type="AlphaFoldDB" id="A0A511N7B2"/>
<accession>A0A511N7B2</accession>
<keyword evidence="2" id="KW-1185">Reference proteome</keyword>
<gene>
    <name evidence="1" type="ORF">DC3_43550</name>
</gene>
<organism evidence="1 2">
    <name type="scientific">Deinococcus cellulosilyticus (strain DSM 18568 / NBRC 106333 / KACC 11606 / 5516J-15)</name>
    <dbReference type="NCBI Taxonomy" id="1223518"/>
    <lineage>
        <taxon>Bacteria</taxon>
        <taxon>Thermotogati</taxon>
        <taxon>Deinococcota</taxon>
        <taxon>Deinococci</taxon>
        <taxon>Deinococcales</taxon>
        <taxon>Deinococcaceae</taxon>
        <taxon>Deinococcus</taxon>
    </lineage>
</organism>
<comment type="caution">
    <text evidence="1">The sequence shown here is derived from an EMBL/GenBank/DDBJ whole genome shotgun (WGS) entry which is preliminary data.</text>
</comment>
<dbReference type="Proteomes" id="UP000321306">
    <property type="component" value="Unassembled WGS sequence"/>
</dbReference>
<reference evidence="1 2" key="1">
    <citation type="submission" date="2019-07" db="EMBL/GenBank/DDBJ databases">
        <title>Whole genome shotgun sequence of Deinococcus cellulosilyticus NBRC 106333.</title>
        <authorList>
            <person name="Hosoyama A."/>
            <person name="Uohara A."/>
            <person name="Ohji S."/>
            <person name="Ichikawa N."/>
        </authorList>
    </citation>
    <scope>NUCLEOTIDE SEQUENCE [LARGE SCALE GENOMIC DNA]</scope>
    <source>
        <strain evidence="1 2">NBRC 106333</strain>
    </source>
</reference>
<evidence type="ECO:0000313" key="1">
    <source>
        <dbReference type="EMBL" id="GEM48720.1"/>
    </source>
</evidence>
<evidence type="ECO:0000313" key="2">
    <source>
        <dbReference type="Proteomes" id="UP000321306"/>
    </source>
</evidence>
<protein>
    <submittedName>
        <fullName evidence="1">Uncharacterized protein</fullName>
    </submittedName>
</protein>
<dbReference type="OrthoDB" id="9765386at2"/>